<dbReference type="Proteomes" id="UP000326532">
    <property type="component" value="Unassembled WGS sequence"/>
</dbReference>
<dbReference type="OMA" id="SITECTD"/>
<evidence type="ECO:0000313" key="2">
    <source>
        <dbReference type="Proteomes" id="UP000326532"/>
    </source>
</evidence>
<accession>A0A5N6E3R0</accession>
<reference evidence="1 2" key="1">
    <citation type="submission" date="2019-04" db="EMBL/GenBank/DDBJ databases">
        <title>Fungal friends and foes A comparative genomics study of 23 Aspergillus species from section Flavi.</title>
        <authorList>
            <consortium name="DOE Joint Genome Institute"/>
            <person name="Kjaerbolling I."/>
            <person name="Vesth T.C."/>
            <person name="Frisvad J.C."/>
            <person name="Nybo J.L."/>
            <person name="Theobald S."/>
            <person name="Kildgaard S."/>
            <person name="Petersen T.I."/>
            <person name="Kuo A."/>
            <person name="Sato A."/>
            <person name="Lyhne E.K."/>
            <person name="Kogle M.E."/>
            <person name="Wiebenga A."/>
            <person name="Kun R.S."/>
            <person name="Lubbers R.J."/>
            <person name="Makela M.R."/>
            <person name="Barry K."/>
            <person name="Chovatia M."/>
            <person name="Clum A."/>
            <person name="Daum C."/>
            <person name="Haridas S."/>
            <person name="He G."/>
            <person name="LaButti K."/>
            <person name="Lipzen A."/>
            <person name="Mondo S."/>
            <person name="Pangilinan J."/>
            <person name="Riley R."/>
            <person name="Salamov A."/>
            <person name="Simmons B.A."/>
            <person name="Magnuson J.K."/>
            <person name="Henrissat B."/>
            <person name="Mortensen U.H."/>
            <person name="Larsen T.O."/>
            <person name="De vries R.P."/>
            <person name="Grigoriev I.V."/>
            <person name="Machida M."/>
            <person name="Baker S.E."/>
            <person name="Andersen M.R."/>
        </authorList>
    </citation>
    <scope>NUCLEOTIDE SEQUENCE [LARGE SCALE GENOMIC DNA]</scope>
    <source>
        <strain evidence="1 2">CBS 117618</strain>
    </source>
</reference>
<dbReference type="InterPro" id="IPR021833">
    <property type="entry name" value="DUF3425"/>
</dbReference>
<name>A0A5N6E3R0_ASPPA</name>
<keyword evidence="2" id="KW-1185">Reference proteome</keyword>
<dbReference type="PANTHER" id="PTHR37012:SF2">
    <property type="entry name" value="BZIP DOMAIN-CONTAINING PROTEIN-RELATED"/>
    <property type="match status" value="1"/>
</dbReference>
<protein>
    <recommendedName>
        <fullName evidence="3">BZIP domain-containing protein</fullName>
    </recommendedName>
</protein>
<dbReference type="Pfam" id="PF11905">
    <property type="entry name" value="DUF3425"/>
    <property type="match status" value="1"/>
</dbReference>
<sequence length="364" mass="41996">MSTSRKPSHSRSRIRNTAQLERKRILDREHQRLRRQKAKRLSETIQAEVSDLRQDLTFALERLDRLCQLVESHEVPDLFNSKPAIAPMEGMTSRSKASFPVRRISGEVQIPPDHFAPTHTHRPGGFPVDSHRLDEGKGLYQPFCTASTAAPICECFCGIQHQSITECTDFHTIQLLLKAHIAIQNTPAAAQLYPRTPKIENLLLLEHSLNPVVEILGPMMKRSSPSSLADTIAIYLIMYRLLRWRVYPIPETFQDVPHWYRPSKLQRTQPHPICIDFLAWPGLRENLILNFDSLDKLSFSRLTTTAITVHWPGNRDAIVKDEEGDWALNPQFENHIYTYSNWKLKRGWADRFPHLVHLVNISEE</sequence>
<dbReference type="AlphaFoldDB" id="A0A5N6E3R0"/>
<organism evidence="1 2">
    <name type="scientific">Aspergillus parasiticus</name>
    <dbReference type="NCBI Taxonomy" id="5067"/>
    <lineage>
        <taxon>Eukaryota</taxon>
        <taxon>Fungi</taxon>
        <taxon>Dikarya</taxon>
        <taxon>Ascomycota</taxon>
        <taxon>Pezizomycotina</taxon>
        <taxon>Eurotiomycetes</taxon>
        <taxon>Eurotiomycetidae</taxon>
        <taxon>Eurotiales</taxon>
        <taxon>Aspergillaceae</taxon>
        <taxon>Aspergillus</taxon>
        <taxon>Aspergillus subgen. Circumdati</taxon>
    </lineage>
</organism>
<evidence type="ECO:0000313" key="1">
    <source>
        <dbReference type="EMBL" id="KAB8211785.1"/>
    </source>
</evidence>
<dbReference type="CDD" id="cd14686">
    <property type="entry name" value="bZIP"/>
    <property type="match status" value="1"/>
</dbReference>
<dbReference type="EMBL" id="ML734937">
    <property type="protein sequence ID" value="KAB8211785.1"/>
    <property type="molecule type" value="Genomic_DNA"/>
</dbReference>
<gene>
    <name evidence="1" type="ORF">BDV34DRAFT_218999</name>
</gene>
<dbReference type="VEuPathDB" id="FungiDB:BDV34DRAFT_218999"/>
<dbReference type="PANTHER" id="PTHR37012">
    <property type="entry name" value="B-ZIP TRANSCRIPTION FACTOR (EUROFUNG)-RELATED"/>
    <property type="match status" value="1"/>
</dbReference>
<evidence type="ECO:0008006" key="3">
    <source>
        <dbReference type="Google" id="ProtNLM"/>
    </source>
</evidence>
<proteinExistence type="predicted"/>